<evidence type="ECO:0000313" key="1">
    <source>
        <dbReference type="EMBL" id="MBC2607144.1"/>
    </source>
</evidence>
<dbReference type="Gene3D" id="3.30.590.20">
    <property type="match status" value="1"/>
</dbReference>
<dbReference type="RefSeq" id="WP_185661001.1">
    <property type="nucleotide sequence ID" value="NZ_CAWPOO010000012.1"/>
</dbReference>
<proteinExistence type="predicted"/>
<sequence length="420" mass="46799">MSKKTLSLFQAFGIELEYMIVDRDTQRPCPIAEQILLDEDGQTVNEISLGPIDVSNELATHVLEFKTTAPTADLKQLKSDFMDAIATMNERLAPHNAILAPGGAHPFMDPATEGHTWSSGDRTIYETYDRIFNCSSHGWFNLQSCHLNLPFANEEEFARLHAAIILILPYLPALSASTPYLESRYTGFLDTRINVYKDNQKKVPQIAGSIVPEPVFTFADYQSEILEKTYQAIAPYDPHSILRYEWLNSRGAIARFDRNAIEIRVLDTQECPEQDLAICSLIISLLKVLCALDMADLKTFAETYSPAQRKSQLLSVAQDGFEAELELRDLADLIGLSPKETTVGELWAAILSKLGGDKNLTDYQETLSYILQEGNLAERMLAVVGKDPAPENLRELVKSLSSSLETGERFDSSQPLVTAS</sequence>
<accession>A0A7X1E979</accession>
<keyword evidence="1" id="KW-0436">Ligase</keyword>
<dbReference type="Pfam" id="PF04107">
    <property type="entry name" value="GCS2"/>
    <property type="match status" value="1"/>
</dbReference>
<organism evidence="1 2">
    <name type="scientific">Pelagicoccus albus</name>
    <dbReference type="NCBI Taxonomy" id="415222"/>
    <lineage>
        <taxon>Bacteria</taxon>
        <taxon>Pseudomonadati</taxon>
        <taxon>Verrucomicrobiota</taxon>
        <taxon>Opitutia</taxon>
        <taxon>Puniceicoccales</taxon>
        <taxon>Pelagicoccaceae</taxon>
        <taxon>Pelagicoccus</taxon>
    </lineage>
</organism>
<dbReference type="PANTHER" id="PTHR36510">
    <property type="entry name" value="GLUTAMATE--CYSTEINE LIGASE 2-RELATED"/>
    <property type="match status" value="1"/>
</dbReference>
<dbReference type="SUPFAM" id="SSF55931">
    <property type="entry name" value="Glutamine synthetase/guanido kinase"/>
    <property type="match status" value="1"/>
</dbReference>
<dbReference type="GO" id="GO:0004357">
    <property type="term" value="F:glutamate-cysteine ligase activity"/>
    <property type="evidence" value="ECO:0007669"/>
    <property type="project" value="InterPro"/>
</dbReference>
<dbReference type="InterPro" id="IPR006336">
    <property type="entry name" value="GCS2"/>
</dbReference>
<dbReference type="InterPro" id="IPR050141">
    <property type="entry name" value="GCL_type2/YbdK_subfam"/>
</dbReference>
<comment type="caution">
    <text evidence="1">The sequence shown here is derived from an EMBL/GenBank/DDBJ whole genome shotgun (WGS) entry which is preliminary data.</text>
</comment>
<protein>
    <submittedName>
        <fullName evidence="1">Glutamate--cysteine ligase</fullName>
    </submittedName>
</protein>
<gene>
    <name evidence="1" type="ORF">H5P27_13910</name>
</gene>
<dbReference type="Proteomes" id="UP000526501">
    <property type="component" value="Unassembled WGS sequence"/>
</dbReference>
<reference evidence="1 2" key="1">
    <citation type="submission" date="2020-07" db="EMBL/GenBank/DDBJ databases">
        <authorList>
            <person name="Feng X."/>
        </authorList>
    </citation>
    <scope>NUCLEOTIDE SEQUENCE [LARGE SCALE GENOMIC DNA]</scope>
    <source>
        <strain evidence="1 2">JCM23202</strain>
    </source>
</reference>
<dbReference type="GO" id="GO:0042398">
    <property type="term" value="P:modified amino acid biosynthetic process"/>
    <property type="evidence" value="ECO:0007669"/>
    <property type="project" value="InterPro"/>
</dbReference>
<dbReference type="EMBL" id="JACHVC010000012">
    <property type="protein sequence ID" value="MBC2607144.1"/>
    <property type="molecule type" value="Genomic_DNA"/>
</dbReference>
<name>A0A7X1E979_9BACT</name>
<dbReference type="PANTHER" id="PTHR36510:SF1">
    <property type="entry name" value="GLUTAMATE--CYSTEINE LIGASE 2-RELATED"/>
    <property type="match status" value="1"/>
</dbReference>
<dbReference type="AlphaFoldDB" id="A0A7X1E979"/>
<keyword evidence="2" id="KW-1185">Reference proteome</keyword>
<dbReference type="InterPro" id="IPR014746">
    <property type="entry name" value="Gln_synth/guanido_kin_cat_dom"/>
</dbReference>
<evidence type="ECO:0000313" key="2">
    <source>
        <dbReference type="Proteomes" id="UP000526501"/>
    </source>
</evidence>